<name>A0ABD5RBF8_9EURY</name>
<keyword evidence="2" id="KW-1185">Reference proteome</keyword>
<sequence>MSRNRDIRQEFERFAQRYSTLETVPETPRTLLDVIEHSLGTQEKAEVYATRLLRYFLDPSESHGLDDILLRQFIELFPEESAFQEDRTDLSDVTVETEVKVNGAAKLGGTRESDRTGYVDLVVSLPAEWFLMVEVKFYAGENNLTGDRRPQTEFYQAATHVDGVDKDNYESGEYYLYLHPNDTAQATADGFESMAWSTVTSEIIAPVLADHSPRLPQRTVNQLHEFTDDIEDLTGMSEESANRQEKIELYIDHYDAISDVQSTFEGRWEEFTNEWGDLLAETCSDSIRNEWIFRDGTDDWAFLFKHDWWRDAETLEPLGRTETNNNTLRVGFLHRLEHNRDLAVGDRELKFYFRNTPPNRHTTSGDTNFRDEFVANFEARTDSIGDELPEAAYLTGNMHNVIEATYDIPVAEYDDYFEAYLSALNTAFNEHVIENPQLVAELEDAYSETLENFR</sequence>
<evidence type="ECO:0000313" key="2">
    <source>
        <dbReference type="Proteomes" id="UP001596201"/>
    </source>
</evidence>
<reference evidence="1 2" key="1">
    <citation type="journal article" date="2019" name="Int. J. Syst. Evol. Microbiol.">
        <title>The Global Catalogue of Microorganisms (GCM) 10K type strain sequencing project: providing services to taxonomists for standard genome sequencing and annotation.</title>
        <authorList>
            <consortium name="The Broad Institute Genomics Platform"/>
            <consortium name="The Broad Institute Genome Sequencing Center for Infectious Disease"/>
            <person name="Wu L."/>
            <person name="Ma J."/>
        </authorList>
    </citation>
    <scope>NUCLEOTIDE SEQUENCE [LARGE SCALE GENOMIC DNA]</scope>
    <source>
        <strain evidence="1 2">CGMCC 1.12237</strain>
    </source>
</reference>
<dbReference type="RefSeq" id="WP_227229445.1">
    <property type="nucleotide sequence ID" value="NZ_JAJCVJ010000002.1"/>
</dbReference>
<dbReference type="AlphaFoldDB" id="A0ABD5RBF8"/>
<dbReference type="EMBL" id="JBHSKX010000002">
    <property type="protein sequence ID" value="MFC5367180.1"/>
    <property type="molecule type" value="Genomic_DNA"/>
</dbReference>
<dbReference type="Pfam" id="PF14281">
    <property type="entry name" value="PDDEXK_4"/>
    <property type="match status" value="1"/>
</dbReference>
<comment type="caution">
    <text evidence="1">The sequence shown here is derived from an EMBL/GenBank/DDBJ whole genome shotgun (WGS) entry which is preliminary data.</text>
</comment>
<proteinExistence type="predicted"/>
<evidence type="ECO:0000313" key="1">
    <source>
        <dbReference type="EMBL" id="MFC5367180.1"/>
    </source>
</evidence>
<accession>A0ABD5RBF8</accession>
<dbReference type="InterPro" id="IPR029470">
    <property type="entry name" value="PDDEXK_4"/>
</dbReference>
<organism evidence="1 2">
    <name type="scientific">Salinirubrum litoreum</name>
    <dbReference type="NCBI Taxonomy" id="1126234"/>
    <lineage>
        <taxon>Archaea</taxon>
        <taxon>Methanobacteriati</taxon>
        <taxon>Methanobacteriota</taxon>
        <taxon>Stenosarchaea group</taxon>
        <taxon>Halobacteria</taxon>
        <taxon>Halobacteriales</taxon>
        <taxon>Haloferacaceae</taxon>
        <taxon>Salinirubrum</taxon>
    </lineage>
</organism>
<gene>
    <name evidence="1" type="ORF">ACFPJ5_09515</name>
</gene>
<dbReference type="Proteomes" id="UP001596201">
    <property type="component" value="Unassembled WGS sequence"/>
</dbReference>
<protein>
    <submittedName>
        <fullName evidence="1">PD-(D/E)XK nuclease family protein</fullName>
    </submittedName>
</protein>